<gene>
    <name evidence="5" type="ORF">N8I77_002764</name>
</gene>
<dbReference type="PANTHER" id="PTHR24198:SF165">
    <property type="entry name" value="ANKYRIN REPEAT-CONTAINING PROTEIN-RELATED"/>
    <property type="match status" value="1"/>
</dbReference>
<dbReference type="PROSITE" id="PS50297">
    <property type="entry name" value="ANK_REP_REGION"/>
    <property type="match status" value="4"/>
</dbReference>
<feature type="repeat" description="ANK" evidence="3">
    <location>
        <begin position="1071"/>
        <end position="1103"/>
    </location>
</feature>
<dbReference type="PROSITE" id="PS50088">
    <property type="entry name" value="ANK_REPEAT"/>
    <property type="match status" value="6"/>
</dbReference>
<dbReference type="SMART" id="SM00248">
    <property type="entry name" value="ANK"/>
    <property type="match status" value="21"/>
</dbReference>
<dbReference type="Pfam" id="PF00023">
    <property type="entry name" value="Ank"/>
    <property type="match status" value="2"/>
</dbReference>
<dbReference type="Proteomes" id="UP001265746">
    <property type="component" value="Unassembled WGS sequence"/>
</dbReference>
<dbReference type="InterPro" id="IPR002110">
    <property type="entry name" value="Ankyrin_rpt"/>
</dbReference>
<feature type="repeat" description="ANK" evidence="3">
    <location>
        <begin position="940"/>
        <end position="972"/>
    </location>
</feature>
<feature type="region of interest" description="Disordered" evidence="4">
    <location>
        <begin position="798"/>
        <end position="857"/>
    </location>
</feature>
<accession>A0AAD9SUF9</accession>
<dbReference type="CDD" id="cd02249">
    <property type="entry name" value="ZZ"/>
    <property type="match status" value="1"/>
</dbReference>
<dbReference type="Pfam" id="PF12796">
    <property type="entry name" value="Ank_2"/>
    <property type="match status" value="4"/>
</dbReference>
<feature type="region of interest" description="Disordered" evidence="4">
    <location>
        <begin position="1704"/>
        <end position="1733"/>
    </location>
</feature>
<name>A0AAD9SUF9_PHOAM</name>
<evidence type="ECO:0000256" key="1">
    <source>
        <dbReference type="ARBA" id="ARBA00022737"/>
    </source>
</evidence>
<dbReference type="InterPro" id="IPR036770">
    <property type="entry name" value="Ankyrin_rpt-contain_sf"/>
</dbReference>
<feature type="compositionally biased region" description="Polar residues" evidence="4">
    <location>
        <begin position="10"/>
        <end position="22"/>
    </location>
</feature>
<evidence type="ECO:0000256" key="2">
    <source>
        <dbReference type="ARBA" id="ARBA00023043"/>
    </source>
</evidence>
<reference evidence="5" key="1">
    <citation type="submission" date="2023-06" db="EMBL/GenBank/DDBJ databases">
        <authorList>
            <person name="Noh H."/>
        </authorList>
    </citation>
    <scope>NUCLEOTIDE SEQUENCE</scope>
    <source>
        <strain evidence="5">DUCC20226</strain>
    </source>
</reference>
<feature type="compositionally biased region" description="Basic and acidic residues" evidence="4">
    <location>
        <begin position="820"/>
        <end position="837"/>
    </location>
</feature>
<proteinExistence type="predicted"/>
<sequence length="1768" mass="195226">MSEVGPSGQEAGTQNPLVQTPLNMEDASRDKVVDSEAERATFAEESHQNDQGTDQYGTPDHRTNVVVLDPSPSKDAIIDVVAIHGLWGHNKETWGTRSDPSGMWLRSAFGTGKSCRLILFGYHSSENTFNGVYEMAETLLSKLLELRGQEIEVSLPQDEDADPDAKADKFILKTARRPIIFISHDVGGLIVKSCLVLAHSKAKYADILGSTRVLAFFGYPHRTPIKTNLEEQYLRLVRLHKKPQELKDGFRMSQTLANMTNQINEEFLHTGVLMQTIQLNAYSTKPDISDQLFDKFTATLGIDGELRIGVDASHQLMTLGISSDETPFEGKVDADWFGTGYHWSSEDLLACWKATRTARPLQDAIYVLAGFDECEQAESLWLLNEFEETRQRSEEPLKIVLLTTAGTTQDSRIGEALSQMPAEVVTTIDYSRESLDAVEANVEVFDLLKEDPRYNGRSISQKVKRLISSLEEDKDLAHLLVSVMKSSENHKSLIKKLNTLTPTPDQVFALALGEIANENRPWAKTILSWMAASIRPLRVHEFRLLSELCAENSCTDAEQQSFYQEHPLVRYEANGAIAKFHGLLRVVNDEIHFSHSRLRLWFASRGMGPGLSGSYIPWYYKETENSHHKGILDTCLVYLRRLPELETPGESFPYAIQHWIHHYKLADGFAGDLERIMEEVFNHEKVLNLWIASYRALPTPPLKPLSDRAEPLVIAAHFGLDTIIRLLSDSGSYEPEAWGRALLESVKVAELSTVRLLFGSMSFSFGLNNPVFHDIVLAASDRGRREILMEVVRRIPKPPKPAPHLKSLRAKGRTVASDNDAERVGDKSASKSERHADPANAIADESNQSHLGMADKDTEQDKSTTIYWIDHALCQASKFGYKEAVILLLDLGANPNSMIRSEQKTQSALTGACARGHADVVEILIDHGADLEMRAGEVSNPRTPLFIACTWGSVEVVRLLLQGGASLEAKDTENWIPLHAACIWGAFACIDILLEHKKLHDYSTSEIIAPLPLAVDAGKYKVAKTLLRHGLDPNSHDAVGCALWYAVKKDRVDLCKLLLENKADPNASSEKSAPPLVQAMMAGNMEIVELLVESGADLEKPGTLDAFHGSPLLMAVIWAGTRNSKNIQIIRYLLEKKADPNVTDKDGWAPLWLAAWWRDEETVRILCRAQADVNIVCNQRTPLHAAIGRSKVDLEVLRALLDHVADVNTFIEGQGTPLSSAIRLGRVEMIKTILNHDKAKPDMTHPSFRSAVLDATSGNREGIHEILASLLEAGADVDMRDASGRTLLMHAMGASPAAVRTILQYQPNLQARDLEMNTVLTCVTSTTTVEVVNLIIRCGGMLDVENKIKDTPLISAVRAQNMDVLQFLLTKDPISANINTQGVDGPPLHLACQNDDLLAANLLIEHKADIDYVMESSSCVSGTAIMGAIIYKSGTCARMLIERGANVQYPSGYYRYPIIAASLAFIDVDFIRLLLRQPGVSIDVADTLGRKPAHLACANGLDLFNELQVPDEDLALKDCVGRYPLHYACLSGDPALVEEVLERSKRVGVDINARDEDGWTPLMWAARACDTWAHSDPPPNHHDTIKLFLLRGADPALEAEVVNSETPTEKEQLTPAKIAWYHQADASIVSLLNQSVSPECESLPVMHRVGDPATDSNGGKLYCDCCLVRCYGIFFTCADCRPRLDLCFKCSRARAKIHPVHEMVQTGSTSTSENLLGDAASKEETSAADEIATVGDRGTSYNFDDEILDLAATLDTFSSGSSVGSQEE</sequence>
<feature type="repeat" description="ANK" evidence="3">
    <location>
        <begin position="904"/>
        <end position="936"/>
    </location>
</feature>
<keyword evidence="6" id="KW-1185">Reference proteome</keyword>
<evidence type="ECO:0000256" key="3">
    <source>
        <dbReference type="PROSITE-ProRule" id="PRU00023"/>
    </source>
</evidence>
<comment type="caution">
    <text evidence="5">The sequence shown here is derived from an EMBL/GenBank/DDBJ whole genome shotgun (WGS) entry which is preliminary data.</text>
</comment>
<feature type="region of interest" description="Disordered" evidence="4">
    <location>
        <begin position="1"/>
        <end position="62"/>
    </location>
</feature>
<feature type="repeat" description="ANK" evidence="3">
    <location>
        <begin position="1006"/>
        <end position="1038"/>
    </location>
</feature>
<dbReference type="SUPFAM" id="SSF48403">
    <property type="entry name" value="Ankyrin repeat"/>
    <property type="match status" value="2"/>
</dbReference>
<dbReference type="Gene3D" id="1.25.40.20">
    <property type="entry name" value="Ankyrin repeat-containing domain"/>
    <property type="match status" value="4"/>
</dbReference>
<evidence type="ECO:0000256" key="4">
    <source>
        <dbReference type="SAM" id="MobiDB-lite"/>
    </source>
</evidence>
<keyword evidence="2 3" id="KW-0040">ANK repeat</keyword>
<protein>
    <submittedName>
        <fullName evidence="5">Uncharacterized protein</fullName>
    </submittedName>
</protein>
<organism evidence="5 6">
    <name type="scientific">Phomopsis amygdali</name>
    <name type="common">Fusicoccum amygdali</name>
    <dbReference type="NCBI Taxonomy" id="1214568"/>
    <lineage>
        <taxon>Eukaryota</taxon>
        <taxon>Fungi</taxon>
        <taxon>Dikarya</taxon>
        <taxon>Ascomycota</taxon>
        <taxon>Pezizomycotina</taxon>
        <taxon>Sordariomycetes</taxon>
        <taxon>Sordariomycetidae</taxon>
        <taxon>Diaporthales</taxon>
        <taxon>Diaporthaceae</taxon>
        <taxon>Diaporthe</taxon>
    </lineage>
</organism>
<dbReference type="EMBL" id="JAUJFL010000001">
    <property type="protein sequence ID" value="KAK2616048.1"/>
    <property type="molecule type" value="Genomic_DNA"/>
</dbReference>
<dbReference type="PANTHER" id="PTHR24198">
    <property type="entry name" value="ANKYRIN REPEAT AND PROTEIN KINASE DOMAIN-CONTAINING PROTEIN"/>
    <property type="match status" value="1"/>
</dbReference>
<feature type="repeat" description="ANK" evidence="3">
    <location>
        <begin position="1178"/>
        <end position="1212"/>
    </location>
</feature>
<feature type="compositionally biased region" description="Polar residues" evidence="4">
    <location>
        <begin position="1705"/>
        <end position="1714"/>
    </location>
</feature>
<feature type="repeat" description="ANK" evidence="3">
    <location>
        <begin position="1520"/>
        <end position="1556"/>
    </location>
</feature>
<evidence type="ECO:0000313" key="5">
    <source>
        <dbReference type="EMBL" id="KAK2616048.1"/>
    </source>
</evidence>
<evidence type="ECO:0000313" key="6">
    <source>
        <dbReference type="Proteomes" id="UP001265746"/>
    </source>
</evidence>
<feature type="compositionally biased region" description="Basic and acidic residues" evidence="4">
    <location>
        <begin position="26"/>
        <end position="48"/>
    </location>
</feature>
<keyword evidence="1" id="KW-0677">Repeat</keyword>